<name>A0AAD5QPY5_PARTN</name>
<reference evidence="1" key="1">
    <citation type="submission" date="2021-06" db="EMBL/GenBank/DDBJ databases">
        <title>Parelaphostrongylus tenuis whole genome reference sequence.</title>
        <authorList>
            <person name="Garwood T.J."/>
            <person name="Larsen P.A."/>
            <person name="Fountain-Jones N.M."/>
            <person name="Garbe J.R."/>
            <person name="Macchietto M.G."/>
            <person name="Kania S.A."/>
            <person name="Gerhold R.W."/>
            <person name="Richards J.E."/>
            <person name="Wolf T.M."/>
        </authorList>
    </citation>
    <scope>NUCLEOTIDE SEQUENCE</scope>
    <source>
        <strain evidence="1">MNPRO001-30</strain>
        <tissue evidence="1">Meninges</tissue>
    </source>
</reference>
<proteinExistence type="predicted"/>
<comment type="caution">
    <text evidence="1">The sequence shown here is derived from an EMBL/GenBank/DDBJ whole genome shotgun (WGS) entry which is preliminary data.</text>
</comment>
<dbReference type="EMBL" id="JAHQIW010003099">
    <property type="protein sequence ID" value="KAJ1357325.1"/>
    <property type="molecule type" value="Genomic_DNA"/>
</dbReference>
<evidence type="ECO:0000313" key="2">
    <source>
        <dbReference type="Proteomes" id="UP001196413"/>
    </source>
</evidence>
<evidence type="ECO:0000313" key="1">
    <source>
        <dbReference type="EMBL" id="KAJ1357325.1"/>
    </source>
</evidence>
<organism evidence="1 2">
    <name type="scientific">Parelaphostrongylus tenuis</name>
    <name type="common">Meningeal worm</name>
    <dbReference type="NCBI Taxonomy" id="148309"/>
    <lineage>
        <taxon>Eukaryota</taxon>
        <taxon>Metazoa</taxon>
        <taxon>Ecdysozoa</taxon>
        <taxon>Nematoda</taxon>
        <taxon>Chromadorea</taxon>
        <taxon>Rhabditida</taxon>
        <taxon>Rhabditina</taxon>
        <taxon>Rhabditomorpha</taxon>
        <taxon>Strongyloidea</taxon>
        <taxon>Metastrongylidae</taxon>
        <taxon>Parelaphostrongylus</taxon>
    </lineage>
</organism>
<keyword evidence="2" id="KW-1185">Reference proteome</keyword>
<sequence length="51" mass="5762">MSAECGSLMKRAIRGYSQCLYEGVVEIGLRMFCLVGAWCYDDYNISEAKMV</sequence>
<gene>
    <name evidence="1" type="ORF">KIN20_015455</name>
</gene>
<dbReference type="AlphaFoldDB" id="A0AAD5QPY5"/>
<dbReference type="Proteomes" id="UP001196413">
    <property type="component" value="Unassembled WGS sequence"/>
</dbReference>
<accession>A0AAD5QPY5</accession>
<protein>
    <submittedName>
        <fullName evidence="1">Uncharacterized protein</fullName>
    </submittedName>
</protein>